<feature type="transmembrane region" description="Helical" evidence="1">
    <location>
        <begin position="240"/>
        <end position="258"/>
    </location>
</feature>
<keyword evidence="1" id="KW-1133">Transmembrane helix</keyword>
<dbReference type="HOGENOM" id="CLU_605166_0_0_5"/>
<keyword evidence="1" id="KW-0812">Transmembrane</keyword>
<dbReference type="EMBL" id="CP001678">
    <property type="protein sequence ID" value="ACT58141.1"/>
    <property type="molecule type" value="Genomic_DNA"/>
</dbReference>
<dbReference type="Proteomes" id="UP000002745">
    <property type="component" value="Chromosome"/>
</dbReference>
<proteinExistence type="predicted"/>
<feature type="transmembrane region" description="Helical" evidence="1">
    <location>
        <begin position="278"/>
        <end position="295"/>
    </location>
</feature>
<keyword evidence="3" id="KW-1185">Reference proteome</keyword>
<dbReference type="OrthoDB" id="9817483at2"/>
<dbReference type="RefSeq" id="WP_015826291.1">
    <property type="nucleotide sequence ID" value="NC_012982.1"/>
</dbReference>
<gene>
    <name evidence="2" type="ordered locus">Hbal_0439</name>
</gene>
<reference evidence="3" key="1">
    <citation type="journal article" date="2011" name="J. Bacteriol.">
        <title>Genome sequences of eight morphologically diverse alphaproteobacteria.</title>
        <authorList>
            <consortium name="US DOE Joint Genome Institute"/>
            <person name="Brown P.J."/>
            <person name="Kysela D.T."/>
            <person name="Buechlein A."/>
            <person name="Hemmerich C."/>
            <person name="Brun Y.V."/>
        </authorList>
    </citation>
    <scope>NUCLEOTIDE SEQUENCE [LARGE SCALE GENOMIC DNA]</scope>
    <source>
        <strain evidence="3">ATCC 49814 / DSM 5838 / IFAM 1418</strain>
    </source>
</reference>
<dbReference type="KEGG" id="hba:Hbal_0439"/>
<evidence type="ECO:0000313" key="2">
    <source>
        <dbReference type="EMBL" id="ACT58141.1"/>
    </source>
</evidence>
<keyword evidence="1" id="KW-0472">Membrane</keyword>
<accession>C6XMX1</accession>
<evidence type="ECO:0000256" key="1">
    <source>
        <dbReference type="SAM" id="Phobius"/>
    </source>
</evidence>
<feature type="transmembrane region" description="Helical" evidence="1">
    <location>
        <begin position="198"/>
        <end position="219"/>
    </location>
</feature>
<dbReference type="AlphaFoldDB" id="C6XMX1"/>
<name>C6XMX1_HIRBI</name>
<protein>
    <submittedName>
        <fullName evidence="2">Uncharacterized protein</fullName>
    </submittedName>
</protein>
<evidence type="ECO:0000313" key="3">
    <source>
        <dbReference type="Proteomes" id="UP000002745"/>
    </source>
</evidence>
<organism evidence="2 3">
    <name type="scientific">Hirschia baltica (strain ATCC 49814 / DSM 5838 / IFAM 1418)</name>
    <dbReference type="NCBI Taxonomy" id="582402"/>
    <lineage>
        <taxon>Bacteria</taxon>
        <taxon>Pseudomonadati</taxon>
        <taxon>Pseudomonadota</taxon>
        <taxon>Alphaproteobacteria</taxon>
        <taxon>Hyphomonadales</taxon>
        <taxon>Hyphomonadaceae</taxon>
        <taxon>Hirschia</taxon>
    </lineage>
</organism>
<sequence>MARPEYKLRLKAWRTHGFLKSREPFSNKDREKLHGFSNVELAAAARNNDHCEQGRKAAADRLLAMGGQISDADIIVPGFVKTTKLPKLKKVFFGMKRAIRLWAGWMMLVSIICAFGAIIYSVEHEDTALQQAKEVGLITAEEFYNADRDLTDEEFEAARALDSMRIDAFQSQNSLRDYLLIKAETTPAGQKMMWGERVGYAAITVLTISTLVWFVFVVFRGQPARILLLRKFNDKKVSKSLSHVISSHITPFGHTTTLSDKFFKKSAWSWLLDIIPRHWALIPITPVWMIIRLFFRQFNRAKWGPVWVGSARNYRCLAKRLRDRIPLNFIVSCSSNKEAFMVRTHDNWWQEVIKMIMNSSDVIVVDLSNVTAGTEWELERLDATQMWKRSVFIAHEDTREKALASIHAYEWRKDVQLFTYDRVGELGQDAKTQFREAMLTRIGQTAETYVKT</sequence>
<dbReference type="eggNOG" id="ENOG5031948">
    <property type="taxonomic scope" value="Bacteria"/>
</dbReference>
<feature type="transmembrane region" description="Helical" evidence="1">
    <location>
        <begin position="99"/>
        <end position="120"/>
    </location>
</feature>